<dbReference type="PANTHER" id="PTHR43333:SF1">
    <property type="entry name" value="D-ISOMER SPECIFIC 2-HYDROXYACID DEHYDROGENASE NAD-BINDING DOMAIN-CONTAINING PROTEIN"/>
    <property type="match status" value="1"/>
</dbReference>
<dbReference type="Proteomes" id="UP000265848">
    <property type="component" value="Unassembled WGS sequence"/>
</dbReference>
<proteinExistence type="predicted"/>
<dbReference type="EMBL" id="QWJJ01000013">
    <property type="protein sequence ID" value="RII37937.1"/>
    <property type="molecule type" value="Genomic_DNA"/>
</dbReference>
<gene>
    <name evidence="4" type="ORF">DL237_14795</name>
</gene>
<dbReference type="AlphaFoldDB" id="A0A399IZV3"/>
<dbReference type="InterPro" id="IPR029753">
    <property type="entry name" value="D-isomer_DH_CS"/>
</dbReference>
<evidence type="ECO:0000313" key="4">
    <source>
        <dbReference type="EMBL" id="RII37937.1"/>
    </source>
</evidence>
<dbReference type="InterPro" id="IPR036291">
    <property type="entry name" value="NAD(P)-bd_dom_sf"/>
</dbReference>
<dbReference type="SUPFAM" id="SSF51735">
    <property type="entry name" value="NAD(P)-binding Rossmann-fold domains"/>
    <property type="match status" value="1"/>
</dbReference>
<dbReference type="PANTHER" id="PTHR43333">
    <property type="entry name" value="2-HACID_DH_C DOMAIN-CONTAINING PROTEIN"/>
    <property type="match status" value="1"/>
</dbReference>
<dbReference type="RefSeq" id="WP_119399860.1">
    <property type="nucleotide sequence ID" value="NZ_QWJJ01000013.1"/>
</dbReference>
<accession>A0A399IZV3</accession>
<dbReference type="GO" id="GO:0016616">
    <property type="term" value="F:oxidoreductase activity, acting on the CH-OH group of donors, NAD or NADP as acceptor"/>
    <property type="evidence" value="ECO:0007669"/>
    <property type="project" value="UniProtKB-ARBA"/>
</dbReference>
<comment type="caution">
    <text evidence="4">The sequence shown here is derived from an EMBL/GenBank/DDBJ whole genome shotgun (WGS) entry which is preliminary data.</text>
</comment>
<reference evidence="4 5" key="1">
    <citation type="submission" date="2018-08" db="EMBL/GenBank/DDBJ databases">
        <title>Pseudooceanicola sediminis CY03 in the family Rhodobacteracea.</title>
        <authorList>
            <person name="Zhang Y.-J."/>
        </authorList>
    </citation>
    <scope>NUCLEOTIDE SEQUENCE [LARGE SCALE GENOMIC DNA]</scope>
    <source>
        <strain evidence="4 5">CY03</strain>
    </source>
</reference>
<dbReference type="PROSITE" id="PS00671">
    <property type="entry name" value="D_2_HYDROXYACID_DH_3"/>
    <property type="match status" value="1"/>
</dbReference>
<feature type="domain" description="D-isomer specific 2-hydroxyacid dehydrogenase NAD-binding" evidence="3">
    <location>
        <begin position="119"/>
        <end position="274"/>
    </location>
</feature>
<dbReference type="OrthoDB" id="9787219at2"/>
<name>A0A399IZV3_9RHOB</name>
<protein>
    <submittedName>
        <fullName evidence="4">Glyoxylate/hydroxypyruvate reductase A</fullName>
    </submittedName>
</protein>
<sequence>MINVLYAATSPTWEEYEAPLRRAFDAAGLPVTLSRDIAPEQVDYIVYAPKSDLTDFTPYTNTKAVLNLWAGVEGIVGNQTLTQPLCRMVDHGLERGMIEWVTGHTLRHHLDIDYFLARQSGSWEPFVPPLAQDRPVTVLGLGELGRACAVTLSQLGFPVTGWSRTQKQIDGLTCLSGPDGLEQALSTAQILILLLPLTAETTDLLDSTRLAQLPKGACILNPGRGPLIVDAALIAALDSGQIARATLDVFRQEPLPPEHPFWAHPQVTVCPHIASETRASTAAEVIAENIRRGEAGEDLLFRVDRTRGY</sequence>
<evidence type="ECO:0000256" key="1">
    <source>
        <dbReference type="ARBA" id="ARBA00023002"/>
    </source>
</evidence>
<keyword evidence="5" id="KW-1185">Reference proteome</keyword>
<organism evidence="4 5">
    <name type="scientific">Pseudooceanicola sediminis</name>
    <dbReference type="NCBI Taxonomy" id="2211117"/>
    <lineage>
        <taxon>Bacteria</taxon>
        <taxon>Pseudomonadati</taxon>
        <taxon>Pseudomonadota</taxon>
        <taxon>Alphaproteobacteria</taxon>
        <taxon>Rhodobacterales</taxon>
        <taxon>Paracoccaceae</taxon>
        <taxon>Pseudooceanicola</taxon>
    </lineage>
</organism>
<keyword evidence="4" id="KW-0670">Pyruvate</keyword>
<dbReference type="InterPro" id="IPR006140">
    <property type="entry name" value="D-isomer_DH_NAD-bd"/>
</dbReference>
<dbReference type="Gene3D" id="3.40.50.720">
    <property type="entry name" value="NAD(P)-binding Rossmann-like Domain"/>
    <property type="match status" value="2"/>
</dbReference>
<keyword evidence="2" id="KW-0520">NAD</keyword>
<keyword evidence="1" id="KW-0560">Oxidoreductase</keyword>
<dbReference type="Pfam" id="PF02826">
    <property type="entry name" value="2-Hacid_dh_C"/>
    <property type="match status" value="1"/>
</dbReference>
<evidence type="ECO:0000259" key="3">
    <source>
        <dbReference type="Pfam" id="PF02826"/>
    </source>
</evidence>
<dbReference type="GO" id="GO:0051287">
    <property type="term" value="F:NAD binding"/>
    <property type="evidence" value="ECO:0007669"/>
    <property type="project" value="InterPro"/>
</dbReference>
<evidence type="ECO:0000256" key="2">
    <source>
        <dbReference type="ARBA" id="ARBA00023027"/>
    </source>
</evidence>
<evidence type="ECO:0000313" key="5">
    <source>
        <dbReference type="Proteomes" id="UP000265848"/>
    </source>
</evidence>
<dbReference type="CDD" id="cd12164">
    <property type="entry name" value="GDH_like_2"/>
    <property type="match status" value="1"/>
</dbReference>